<dbReference type="InterPro" id="IPR013759">
    <property type="entry name" value="Topo_IIA_B_C"/>
</dbReference>
<dbReference type="GO" id="GO:0000712">
    <property type="term" value="P:resolution of meiotic recombination intermediates"/>
    <property type="evidence" value="ECO:0007669"/>
    <property type="project" value="TreeGrafter"/>
</dbReference>
<reference evidence="11" key="1">
    <citation type="submission" date="2021-02" db="EMBL/GenBank/DDBJ databases">
        <authorList>
            <person name="Dougan E. K."/>
            <person name="Rhodes N."/>
            <person name="Thang M."/>
            <person name="Chan C."/>
        </authorList>
    </citation>
    <scope>NUCLEOTIDE SEQUENCE</scope>
</reference>
<dbReference type="GO" id="GO:0006265">
    <property type="term" value="P:DNA topological change"/>
    <property type="evidence" value="ECO:0007669"/>
    <property type="project" value="InterPro"/>
</dbReference>
<dbReference type="FunFam" id="3.40.50.670:FF:000001">
    <property type="entry name" value="DNA topoisomerase 2"/>
    <property type="match status" value="1"/>
</dbReference>
<feature type="non-terminal residue" evidence="11">
    <location>
        <position position="135"/>
    </location>
</feature>
<evidence type="ECO:0000256" key="3">
    <source>
        <dbReference type="ARBA" id="ARBA00012895"/>
    </source>
</evidence>
<dbReference type="GO" id="GO:0005524">
    <property type="term" value="F:ATP binding"/>
    <property type="evidence" value="ECO:0007669"/>
    <property type="project" value="UniProtKB-KW"/>
</dbReference>
<dbReference type="InterPro" id="IPR002205">
    <property type="entry name" value="Topo_IIA_dom_A"/>
</dbReference>
<dbReference type="InterPro" id="IPR013760">
    <property type="entry name" value="Topo_IIA-like_dom_sf"/>
</dbReference>
<dbReference type="GO" id="GO:0005634">
    <property type="term" value="C:nucleus"/>
    <property type="evidence" value="ECO:0007669"/>
    <property type="project" value="TreeGrafter"/>
</dbReference>
<evidence type="ECO:0000256" key="2">
    <source>
        <dbReference type="ARBA" id="ARBA00001946"/>
    </source>
</evidence>
<evidence type="ECO:0000256" key="4">
    <source>
        <dbReference type="ARBA" id="ARBA00022741"/>
    </source>
</evidence>
<keyword evidence="8" id="KW-0413">Isomerase</keyword>
<accession>A0A813IK53</accession>
<dbReference type="PANTHER" id="PTHR10169:SF38">
    <property type="entry name" value="DNA TOPOISOMERASE 2"/>
    <property type="match status" value="1"/>
</dbReference>
<dbReference type="Gene3D" id="3.40.50.670">
    <property type="match status" value="1"/>
</dbReference>
<evidence type="ECO:0000256" key="9">
    <source>
        <dbReference type="PROSITE-ProRule" id="PRU01384"/>
    </source>
</evidence>
<evidence type="ECO:0000313" key="11">
    <source>
        <dbReference type="EMBL" id="CAE8651821.1"/>
    </source>
</evidence>
<keyword evidence="5" id="KW-0067">ATP-binding</keyword>
<feature type="domain" description="Topo IIA-type catalytic" evidence="10">
    <location>
        <begin position="81"/>
        <end position="135"/>
    </location>
</feature>
<dbReference type="AlphaFoldDB" id="A0A813IK53"/>
<proteinExistence type="predicted"/>
<evidence type="ECO:0000256" key="6">
    <source>
        <dbReference type="ARBA" id="ARBA00023029"/>
    </source>
</evidence>
<organism evidence="11 12">
    <name type="scientific">Polarella glacialis</name>
    <name type="common">Dinoflagellate</name>
    <dbReference type="NCBI Taxonomy" id="89957"/>
    <lineage>
        <taxon>Eukaryota</taxon>
        <taxon>Sar</taxon>
        <taxon>Alveolata</taxon>
        <taxon>Dinophyceae</taxon>
        <taxon>Suessiales</taxon>
        <taxon>Suessiaceae</taxon>
        <taxon>Polarella</taxon>
    </lineage>
</organism>
<dbReference type="Pfam" id="PF16898">
    <property type="entry name" value="TOPRIM_C"/>
    <property type="match status" value="1"/>
</dbReference>
<name>A0A813IK53_POLGL</name>
<keyword evidence="4" id="KW-0547">Nucleotide-binding</keyword>
<sequence>EAKEYFSALEAHKLSYRYDGPEDDVAIDLAFNKKRADDRKGWINSYEEGSLVDHTQHEVSYKDFINKELVLFSKANVVRAIPSVVDGFKPSQRKVLFGCFKRKLKNDVKVAQLVGYVSEHAAYHHGDLVFLEVIS</sequence>
<evidence type="ECO:0000313" key="12">
    <source>
        <dbReference type="Proteomes" id="UP000626109"/>
    </source>
</evidence>
<comment type="caution">
    <text evidence="11">The sequence shown here is derived from an EMBL/GenBank/DDBJ whole genome shotgun (WGS) entry which is preliminary data.</text>
</comment>
<evidence type="ECO:0000256" key="8">
    <source>
        <dbReference type="ARBA" id="ARBA00023235"/>
    </source>
</evidence>
<evidence type="ECO:0000256" key="5">
    <source>
        <dbReference type="ARBA" id="ARBA00022840"/>
    </source>
</evidence>
<comment type="caution">
    <text evidence="9">Lacks conserved residue(s) required for the propagation of feature annotation.</text>
</comment>
<dbReference type="Proteomes" id="UP000626109">
    <property type="component" value="Unassembled WGS sequence"/>
</dbReference>
<dbReference type="Pfam" id="PF00521">
    <property type="entry name" value="DNA_topoisoIV"/>
    <property type="match status" value="1"/>
</dbReference>
<dbReference type="InterPro" id="IPR031660">
    <property type="entry name" value="TOPRIM_C"/>
</dbReference>
<dbReference type="EMBL" id="CAJNNW010010179">
    <property type="protein sequence ID" value="CAE8651821.1"/>
    <property type="molecule type" value="Genomic_DNA"/>
</dbReference>
<dbReference type="InterPro" id="IPR013758">
    <property type="entry name" value="Topo_IIA_A/C_ab"/>
</dbReference>
<evidence type="ECO:0000256" key="1">
    <source>
        <dbReference type="ARBA" id="ARBA00000185"/>
    </source>
</evidence>
<dbReference type="Gene3D" id="3.90.199.10">
    <property type="entry name" value="Topoisomerase II, domain 5"/>
    <property type="match status" value="1"/>
</dbReference>
<evidence type="ECO:0000256" key="7">
    <source>
        <dbReference type="ARBA" id="ARBA00023125"/>
    </source>
</evidence>
<keyword evidence="7 9" id="KW-0238">DNA-binding</keyword>
<dbReference type="PROSITE" id="PS52040">
    <property type="entry name" value="TOPO_IIA"/>
    <property type="match status" value="1"/>
</dbReference>
<dbReference type="SUPFAM" id="SSF56719">
    <property type="entry name" value="Type II DNA topoisomerase"/>
    <property type="match status" value="1"/>
</dbReference>
<dbReference type="GO" id="GO:0003677">
    <property type="term" value="F:DNA binding"/>
    <property type="evidence" value="ECO:0007669"/>
    <property type="project" value="UniProtKB-UniRule"/>
</dbReference>
<dbReference type="GO" id="GO:0003918">
    <property type="term" value="F:DNA topoisomerase type II (double strand cut, ATP-hydrolyzing) activity"/>
    <property type="evidence" value="ECO:0007669"/>
    <property type="project" value="UniProtKB-EC"/>
</dbReference>
<protein>
    <recommendedName>
        <fullName evidence="3">DNA topoisomerase (ATP-hydrolyzing)</fullName>
        <ecNumber evidence="3">5.6.2.2</ecNumber>
    </recommendedName>
</protein>
<dbReference type="PANTHER" id="PTHR10169">
    <property type="entry name" value="DNA TOPOISOMERASE/GYRASE"/>
    <property type="match status" value="1"/>
</dbReference>
<evidence type="ECO:0000259" key="10">
    <source>
        <dbReference type="PROSITE" id="PS52040"/>
    </source>
</evidence>
<gene>
    <name evidence="11" type="ORF">PGLA2088_LOCUS9271</name>
</gene>
<dbReference type="EC" id="5.6.2.2" evidence="3"/>
<dbReference type="GO" id="GO:0000819">
    <property type="term" value="P:sister chromatid segregation"/>
    <property type="evidence" value="ECO:0007669"/>
    <property type="project" value="TreeGrafter"/>
</dbReference>
<dbReference type="InterPro" id="IPR050634">
    <property type="entry name" value="DNA_Topoisomerase_II"/>
</dbReference>
<comment type="catalytic activity">
    <reaction evidence="1">
        <text>ATP-dependent breakage, passage and rejoining of double-stranded DNA.</text>
        <dbReference type="EC" id="5.6.2.2"/>
    </reaction>
</comment>
<keyword evidence="6" id="KW-0799">Topoisomerase</keyword>
<comment type="cofactor">
    <cofactor evidence="2">
        <name>Mg(2+)</name>
        <dbReference type="ChEBI" id="CHEBI:18420"/>
    </cofactor>
</comment>